<organism evidence="1">
    <name type="scientific">Anopheles coluzzii</name>
    <name type="common">African malaria mosquito</name>
    <dbReference type="NCBI Taxonomy" id="1518534"/>
    <lineage>
        <taxon>Eukaryota</taxon>
        <taxon>Metazoa</taxon>
        <taxon>Ecdysozoa</taxon>
        <taxon>Arthropoda</taxon>
        <taxon>Hexapoda</taxon>
        <taxon>Insecta</taxon>
        <taxon>Pterygota</taxon>
        <taxon>Neoptera</taxon>
        <taxon>Endopterygota</taxon>
        <taxon>Diptera</taxon>
        <taxon>Nematocera</taxon>
        <taxon>Culicoidea</taxon>
        <taxon>Culicidae</taxon>
        <taxon>Anophelinae</taxon>
        <taxon>Anopheles</taxon>
    </lineage>
</organism>
<dbReference type="AlphaFoldDB" id="A0A8W7NZU2"/>
<sequence>LPFRLPTDKRRLGPLYTLAVVTQRTCIAEPHGQILHVALQLVLPIVAHDDQGRLHLLVLLARDPTAHLLLQQRYDVRYHVVPLLLQRKQRLRRTDEYFRLTKPHIVAKVFLVHQHLHAVPIVATAEVWPGVLGNHFVAEQKFVVPLTVHKPGPSYTHILQQAQVSDLVLHAHIIEHGRTLDIVRLNAPYVQWLFAQKCGHQLCHRFLEQRSCGQRALCSFRNILCTFGPHRADHLIMRTVKQTLEILE</sequence>
<evidence type="ECO:0000313" key="1">
    <source>
        <dbReference type="EnsemblMetazoa" id="ACOM022498-PA.1"/>
    </source>
</evidence>
<reference evidence="1" key="1">
    <citation type="submission" date="2022-08" db="UniProtKB">
        <authorList>
            <consortium name="EnsemblMetazoa"/>
        </authorList>
    </citation>
    <scope>IDENTIFICATION</scope>
</reference>
<proteinExistence type="predicted"/>
<name>A0A8W7NZU2_ANOCL</name>
<accession>A0A8W7NZU2</accession>
<dbReference type="Proteomes" id="UP000075882">
    <property type="component" value="Unassembled WGS sequence"/>
</dbReference>
<protein>
    <submittedName>
        <fullName evidence="1">Uncharacterized protein</fullName>
    </submittedName>
</protein>
<dbReference type="EnsemblMetazoa" id="ACOM022498-RA">
    <property type="protein sequence ID" value="ACOM022498-PA.1"/>
    <property type="gene ID" value="ACOM022498"/>
</dbReference>